<organism evidence="1 2">
    <name type="scientific">Glycocaulis alkaliphilus</name>
    <dbReference type="NCBI Taxonomy" id="1434191"/>
    <lineage>
        <taxon>Bacteria</taxon>
        <taxon>Pseudomonadati</taxon>
        <taxon>Pseudomonadota</taxon>
        <taxon>Alphaproteobacteria</taxon>
        <taxon>Maricaulales</taxon>
        <taxon>Maricaulaceae</taxon>
        <taxon>Glycocaulis</taxon>
    </lineage>
</organism>
<dbReference type="SUPFAM" id="SSF102400">
    <property type="entry name" value="DNA polymerase III chi subunit"/>
    <property type="match status" value="1"/>
</dbReference>
<dbReference type="GO" id="GO:0003677">
    <property type="term" value="F:DNA binding"/>
    <property type="evidence" value="ECO:0007669"/>
    <property type="project" value="InterPro"/>
</dbReference>
<dbReference type="Gene3D" id="3.40.50.10110">
    <property type="entry name" value="DNA polymerase III subunit chi"/>
    <property type="match status" value="1"/>
</dbReference>
<dbReference type="AlphaFoldDB" id="A0A3T0E7T7"/>
<dbReference type="GO" id="GO:0032298">
    <property type="term" value="P:positive regulation of DNA-templated DNA replication initiation"/>
    <property type="evidence" value="ECO:0007669"/>
    <property type="project" value="TreeGrafter"/>
</dbReference>
<dbReference type="EMBL" id="CP018911">
    <property type="protein sequence ID" value="AZU03369.1"/>
    <property type="molecule type" value="Genomic_DNA"/>
</dbReference>
<dbReference type="InterPro" id="IPR036768">
    <property type="entry name" value="PolIII_chi_sf"/>
</dbReference>
<dbReference type="InterPro" id="IPR007459">
    <property type="entry name" value="DNA_pol3_chi"/>
</dbReference>
<dbReference type="OrthoDB" id="9795973at2"/>
<dbReference type="RefSeq" id="WP_127565768.1">
    <property type="nucleotide sequence ID" value="NZ_BMFB01000002.1"/>
</dbReference>
<accession>A0A3T0E7T7</accession>
<proteinExistence type="predicted"/>
<dbReference type="Pfam" id="PF04364">
    <property type="entry name" value="DNA_pol3_chi"/>
    <property type="match status" value="1"/>
</dbReference>
<name>A0A3T0E7T7_9PROT</name>
<dbReference type="GO" id="GO:0003887">
    <property type="term" value="F:DNA-directed DNA polymerase activity"/>
    <property type="evidence" value="ECO:0007669"/>
    <property type="project" value="InterPro"/>
</dbReference>
<evidence type="ECO:0000313" key="2">
    <source>
        <dbReference type="Proteomes" id="UP000286954"/>
    </source>
</evidence>
<protein>
    <submittedName>
        <fullName evidence="1">DNA polymerase III chi subunit HolC</fullName>
    </submittedName>
</protein>
<dbReference type="NCBIfam" id="NF004347">
    <property type="entry name" value="PRK05728.1-4"/>
    <property type="match status" value="1"/>
</dbReference>
<dbReference type="PANTHER" id="PTHR38767:SF1">
    <property type="entry name" value="DNA POLYMERASE III SUBUNIT CHI"/>
    <property type="match status" value="1"/>
</dbReference>
<dbReference type="Proteomes" id="UP000286954">
    <property type="component" value="Chromosome"/>
</dbReference>
<sequence length="149" mass="16583">MAELWFYHLEKAGVGDVLPGLLQKVLERGSRALVVVPDDEAAARLDAQLWSFREESFLPHGLDSEPHAPRQPVLISTETRNVNQADMLFCLGGADPGNPDGWSRVILLFEDSDDAAKQSARSLWSAMKKSGTTVSYWKQSDQGRWEKQG</sequence>
<evidence type="ECO:0000313" key="1">
    <source>
        <dbReference type="EMBL" id="AZU03369.1"/>
    </source>
</evidence>
<reference evidence="1 2" key="1">
    <citation type="submission" date="2016-12" db="EMBL/GenBank/DDBJ databases">
        <title>The genome of dimorphic prosthecate Glycocaulis alkaliphilus 6b-8t, isolated from crude oil dictates its adaptability in petroleum environments.</title>
        <authorList>
            <person name="Wu X.-L."/>
            <person name="Geng S."/>
        </authorList>
    </citation>
    <scope>NUCLEOTIDE SEQUENCE [LARGE SCALE GENOMIC DNA]</scope>
    <source>
        <strain evidence="1 2">6B-8</strain>
    </source>
</reference>
<keyword evidence="2" id="KW-1185">Reference proteome</keyword>
<gene>
    <name evidence="1" type="ORF">X907_0825</name>
</gene>
<dbReference type="KEGG" id="gak:X907_0825"/>
<dbReference type="PANTHER" id="PTHR38767">
    <property type="entry name" value="DNA POLYMERASE III SUBUNIT CHI"/>
    <property type="match status" value="1"/>
</dbReference>
<dbReference type="GO" id="GO:0006260">
    <property type="term" value="P:DNA replication"/>
    <property type="evidence" value="ECO:0007669"/>
    <property type="project" value="InterPro"/>
</dbReference>